<dbReference type="AlphaFoldDB" id="A0A0A8ZMU8"/>
<name>A0A0A8ZMU8_ARUDO</name>
<proteinExistence type="predicted"/>
<protein>
    <submittedName>
        <fullName evidence="1">Uncharacterized protein</fullName>
    </submittedName>
</protein>
<organism evidence="1">
    <name type="scientific">Arundo donax</name>
    <name type="common">Giant reed</name>
    <name type="synonym">Donax arundinaceus</name>
    <dbReference type="NCBI Taxonomy" id="35708"/>
    <lineage>
        <taxon>Eukaryota</taxon>
        <taxon>Viridiplantae</taxon>
        <taxon>Streptophyta</taxon>
        <taxon>Embryophyta</taxon>
        <taxon>Tracheophyta</taxon>
        <taxon>Spermatophyta</taxon>
        <taxon>Magnoliopsida</taxon>
        <taxon>Liliopsida</taxon>
        <taxon>Poales</taxon>
        <taxon>Poaceae</taxon>
        <taxon>PACMAD clade</taxon>
        <taxon>Arundinoideae</taxon>
        <taxon>Arundineae</taxon>
        <taxon>Arundo</taxon>
    </lineage>
</organism>
<accession>A0A0A8ZMU8</accession>
<reference evidence="1" key="2">
    <citation type="journal article" date="2015" name="Data Brief">
        <title>Shoot transcriptome of the giant reed, Arundo donax.</title>
        <authorList>
            <person name="Barrero R.A."/>
            <person name="Guerrero F.D."/>
            <person name="Moolhuijzen P."/>
            <person name="Goolsby J.A."/>
            <person name="Tidwell J."/>
            <person name="Bellgard S.E."/>
            <person name="Bellgard M.I."/>
        </authorList>
    </citation>
    <scope>NUCLEOTIDE SEQUENCE</scope>
    <source>
        <tissue evidence="1">Shoot tissue taken approximately 20 cm above the soil surface</tissue>
    </source>
</reference>
<dbReference type="EMBL" id="GBRH01259825">
    <property type="protein sequence ID" value="JAD38070.1"/>
    <property type="molecule type" value="Transcribed_RNA"/>
</dbReference>
<reference evidence="1" key="1">
    <citation type="submission" date="2014-09" db="EMBL/GenBank/DDBJ databases">
        <authorList>
            <person name="Magalhaes I.L.F."/>
            <person name="Oliveira U."/>
            <person name="Santos F.R."/>
            <person name="Vidigal T.H.D.A."/>
            <person name="Brescovit A.D."/>
            <person name="Santos A.J."/>
        </authorList>
    </citation>
    <scope>NUCLEOTIDE SEQUENCE</scope>
    <source>
        <tissue evidence="1">Shoot tissue taken approximately 20 cm above the soil surface</tissue>
    </source>
</reference>
<sequence length="33" mass="3682">MKLLCLIIPNSPYEITIFDHTKYKCKGGSLVGV</sequence>
<evidence type="ECO:0000313" key="1">
    <source>
        <dbReference type="EMBL" id="JAD38070.1"/>
    </source>
</evidence>